<evidence type="ECO:0000313" key="1">
    <source>
        <dbReference type="EMBL" id="PSL24568.1"/>
    </source>
</evidence>
<dbReference type="Pfam" id="PF08868">
    <property type="entry name" value="YugN"/>
    <property type="match status" value="1"/>
</dbReference>
<dbReference type="Gene3D" id="3.30.310.100">
    <property type="entry name" value="YugN-like"/>
    <property type="match status" value="1"/>
</dbReference>
<comment type="caution">
    <text evidence="1">The sequence shown here is derived from an EMBL/GenBank/DDBJ whole genome shotgun (WGS) entry which is preliminary data.</text>
</comment>
<dbReference type="AlphaFoldDB" id="A0A2P8FS60"/>
<organism evidence="1 2">
    <name type="scientific">Planomicrobium soli</name>
    <dbReference type="NCBI Taxonomy" id="1176648"/>
    <lineage>
        <taxon>Bacteria</taxon>
        <taxon>Bacillati</taxon>
        <taxon>Bacillota</taxon>
        <taxon>Bacilli</taxon>
        <taxon>Bacillales</taxon>
        <taxon>Caryophanaceae</taxon>
        <taxon>Planomicrobium</taxon>
    </lineage>
</organism>
<gene>
    <name evidence="1" type="ORF">B0H99_12417</name>
</gene>
<keyword evidence="2" id="KW-1185">Reference proteome</keyword>
<dbReference type="InterPro" id="IPR014967">
    <property type="entry name" value="Uncharacterised_YugN-like"/>
</dbReference>
<dbReference type="SUPFAM" id="SSF160755">
    <property type="entry name" value="YugN-like"/>
    <property type="match status" value="1"/>
</dbReference>
<accession>A0A2P8FS60</accession>
<reference evidence="1 2" key="1">
    <citation type="submission" date="2018-03" db="EMBL/GenBank/DDBJ databases">
        <title>Genomic Encyclopedia of Type Strains, Phase III (KMG-III): the genomes of soil and plant-associated and newly described type strains.</title>
        <authorList>
            <person name="Whitman W."/>
        </authorList>
    </citation>
    <scope>NUCLEOTIDE SEQUENCE [LARGE SCALE GENOMIC DNA]</scope>
    <source>
        <strain evidence="1 2">CGMCC 1.12259</strain>
    </source>
</reference>
<sequence>MYFENTGLENIRVDFTLLDHIMSKHGLTKEGQWDYERVTYDRKFIIREGTYFLRVFAYAVEGDIDSNDAILHVMKPVLGKHYYPHGVEYGEDEYFPEHLIKSCAEILKTIKSEVQAFEVNV</sequence>
<name>A0A2P8FS60_9BACL</name>
<dbReference type="Proteomes" id="UP000242682">
    <property type="component" value="Unassembled WGS sequence"/>
</dbReference>
<dbReference type="InterPro" id="IPR036491">
    <property type="entry name" value="YugN-like_sf"/>
</dbReference>
<dbReference type="EMBL" id="PYAT01000024">
    <property type="protein sequence ID" value="PSL24568.1"/>
    <property type="molecule type" value="Genomic_DNA"/>
</dbReference>
<dbReference type="RefSeq" id="WP_106534922.1">
    <property type="nucleotide sequence ID" value="NZ_PYAT01000024.1"/>
</dbReference>
<proteinExistence type="predicted"/>
<protein>
    <submittedName>
        <fullName evidence="1">YugN-like protein</fullName>
    </submittedName>
</protein>
<dbReference type="OrthoDB" id="2679642at2"/>
<evidence type="ECO:0000313" key="2">
    <source>
        <dbReference type="Proteomes" id="UP000242682"/>
    </source>
</evidence>